<reference evidence="8" key="1">
    <citation type="submission" date="2023-10" db="EMBL/GenBank/DDBJ databases">
        <title>Chromosome-level genome of the transformable northern wattle, Acacia crassicarpa.</title>
        <authorList>
            <person name="Massaro I."/>
            <person name="Sinha N.R."/>
            <person name="Poethig S."/>
            <person name="Leichty A.R."/>
        </authorList>
    </citation>
    <scope>NUCLEOTIDE SEQUENCE</scope>
    <source>
        <strain evidence="8">Acra3RX</strain>
        <tissue evidence="8">Leaf</tissue>
    </source>
</reference>
<dbReference type="AlphaFoldDB" id="A0AAE1MK19"/>
<feature type="transmembrane region" description="Helical" evidence="6">
    <location>
        <begin position="264"/>
        <end position="282"/>
    </location>
</feature>
<feature type="transmembrane region" description="Helical" evidence="6">
    <location>
        <begin position="197"/>
        <end position="217"/>
    </location>
</feature>
<evidence type="ECO:0000256" key="2">
    <source>
        <dbReference type="ARBA" id="ARBA00007635"/>
    </source>
</evidence>
<accession>A0AAE1MK19</accession>
<dbReference type="InterPro" id="IPR037185">
    <property type="entry name" value="EmrE-like"/>
</dbReference>
<feature type="transmembrane region" description="Helical" evidence="6">
    <location>
        <begin position="318"/>
        <end position="338"/>
    </location>
</feature>
<dbReference type="Pfam" id="PF00892">
    <property type="entry name" value="EamA"/>
    <property type="match status" value="2"/>
</dbReference>
<feature type="transmembrane region" description="Helical" evidence="6">
    <location>
        <begin position="102"/>
        <end position="123"/>
    </location>
</feature>
<name>A0AAE1MK19_9FABA</name>
<feature type="transmembrane region" description="Helical" evidence="6">
    <location>
        <begin position="229"/>
        <end position="252"/>
    </location>
</feature>
<evidence type="ECO:0000259" key="7">
    <source>
        <dbReference type="Pfam" id="PF00892"/>
    </source>
</evidence>
<organism evidence="8 9">
    <name type="scientific">Acacia crassicarpa</name>
    <name type="common">northern wattle</name>
    <dbReference type="NCBI Taxonomy" id="499986"/>
    <lineage>
        <taxon>Eukaryota</taxon>
        <taxon>Viridiplantae</taxon>
        <taxon>Streptophyta</taxon>
        <taxon>Embryophyta</taxon>
        <taxon>Tracheophyta</taxon>
        <taxon>Spermatophyta</taxon>
        <taxon>Magnoliopsida</taxon>
        <taxon>eudicotyledons</taxon>
        <taxon>Gunneridae</taxon>
        <taxon>Pentapetalae</taxon>
        <taxon>rosids</taxon>
        <taxon>fabids</taxon>
        <taxon>Fabales</taxon>
        <taxon>Fabaceae</taxon>
        <taxon>Caesalpinioideae</taxon>
        <taxon>mimosoid clade</taxon>
        <taxon>Acacieae</taxon>
        <taxon>Acacia</taxon>
    </lineage>
</organism>
<feature type="domain" description="EamA" evidence="7">
    <location>
        <begin position="10"/>
        <end position="136"/>
    </location>
</feature>
<feature type="transmembrane region" description="Helical" evidence="6">
    <location>
        <begin position="12"/>
        <end position="33"/>
    </location>
</feature>
<dbReference type="Proteomes" id="UP001293593">
    <property type="component" value="Unassembled WGS sequence"/>
</dbReference>
<sequence length="388" mass="42076">MAAARGDAWKAHLALALTQILYGGYHVVTKVALNDGINQLVFCVFRDLIALIFMAPIAIFREKQGRPPLTLRLLLSFFFLGLTGIFGNQILFLLGLSYTNPTYAAATQPAIPVFTFLLCVMIGTERVNLLRYEGLAKVGGTFVCVSGAIFMALFRGPALIGCKDTVVIPENEVYSKGQPELSGWLIGGLMGFGLDQFHIGVLCLIGNCMCMAAFIAIQAPVLAKYPANLSVTAYSLLFGAILMVITAFFTTSESTDWRLTESEVFAVIYAGTITSALCYGLLTWSNKILGPAMVAIYYPVQPVASAFLSQIFLGSPIYLGSVIGGCMIVAGLYMVTWASSRERQAALLVIRHDPHVSCVNEPLIHRGDDILNLVRNSYSRDVSPKPSD</sequence>
<evidence type="ECO:0000256" key="6">
    <source>
        <dbReference type="RuleBase" id="RU363077"/>
    </source>
</evidence>
<evidence type="ECO:0000256" key="4">
    <source>
        <dbReference type="ARBA" id="ARBA00022989"/>
    </source>
</evidence>
<dbReference type="InterPro" id="IPR030184">
    <property type="entry name" value="WAT1-related"/>
</dbReference>
<dbReference type="SUPFAM" id="SSF103481">
    <property type="entry name" value="Multidrug resistance efflux transporter EmrE"/>
    <property type="match status" value="2"/>
</dbReference>
<dbReference type="GO" id="GO:0016020">
    <property type="term" value="C:membrane"/>
    <property type="evidence" value="ECO:0007669"/>
    <property type="project" value="UniProtKB-SubCell"/>
</dbReference>
<feature type="transmembrane region" description="Helical" evidence="6">
    <location>
        <begin position="135"/>
        <end position="154"/>
    </location>
</feature>
<dbReference type="EMBL" id="JAWXYG010000008">
    <property type="protein sequence ID" value="KAK4264728.1"/>
    <property type="molecule type" value="Genomic_DNA"/>
</dbReference>
<dbReference type="InterPro" id="IPR000620">
    <property type="entry name" value="EamA_dom"/>
</dbReference>
<protein>
    <recommendedName>
        <fullName evidence="6">WAT1-related protein</fullName>
    </recommendedName>
</protein>
<dbReference type="GO" id="GO:0022857">
    <property type="term" value="F:transmembrane transporter activity"/>
    <property type="evidence" value="ECO:0007669"/>
    <property type="project" value="InterPro"/>
</dbReference>
<keyword evidence="4 6" id="KW-1133">Transmembrane helix</keyword>
<evidence type="ECO:0000313" key="8">
    <source>
        <dbReference type="EMBL" id="KAK4264728.1"/>
    </source>
</evidence>
<comment type="subcellular location">
    <subcellularLocation>
        <location evidence="1 6">Membrane</location>
        <topology evidence="1 6">Multi-pass membrane protein</topology>
    </subcellularLocation>
</comment>
<feature type="transmembrane region" description="Helical" evidence="6">
    <location>
        <begin position="294"/>
        <end position="312"/>
    </location>
</feature>
<proteinExistence type="inferred from homology"/>
<keyword evidence="9" id="KW-1185">Reference proteome</keyword>
<feature type="domain" description="EamA" evidence="7">
    <location>
        <begin position="199"/>
        <end position="336"/>
    </location>
</feature>
<evidence type="ECO:0000256" key="3">
    <source>
        <dbReference type="ARBA" id="ARBA00022692"/>
    </source>
</evidence>
<dbReference type="PANTHER" id="PTHR31218">
    <property type="entry name" value="WAT1-RELATED PROTEIN"/>
    <property type="match status" value="1"/>
</dbReference>
<comment type="similarity">
    <text evidence="2 6">Belongs to the drug/metabolite transporter (DMT) superfamily. Plant drug/metabolite exporter (P-DME) (TC 2.A.7.4) family.</text>
</comment>
<gene>
    <name evidence="8" type="ORF">QN277_025863</name>
</gene>
<evidence type="ECO:0000313" key="9">
    <source>
        <dbReference type="Proteomes" id="UP001293593"/>
    </source>
</evidence>
<feature type="transmembrane region" description="Helical" evidence="6">
    <location>
        <begin position="39"/>
        <end position="61"/>
    </location>
</feature>
<keyword evidence="3 6" id="KW-0812">Transmembrane</keyword>
<evidence type="ECO:0000256" key="5">
    <source>
        <dbReference type="ARBA" id="ARBA00023136"/>
    </source>
</evidence>
<keyword evidence="5 6" id="KW-0472">Membrane</keyword>
<feature type="transmembrane region" description="Helical" evidence="6">
    <location>
        <begin position="73"/>
        <end position="96"/>
    </location>
</feature>
<evidence type="ECO:0000256" key="1">
    <source>
        <dbReference type="ARBA" id="ARBA00004141"/>
    </source>
</evidence>
<comment type="caution">
    <text evidence="8">The sequence shown here is derived from an EMBL/GenBank/DDBJ whole genome shotgun (WGS) entry which is preliminary data.</text>
</comment>